<accession>A0AAV2TX20</accession>
<organism evidence="6 7">
    <name type="scientific">Calicophoron daubneyi</name>
    <name type="common">Rumen fluke</name>
    <name type="synonym">Paramphistomum daubneyi</name>
    <dbReference type="NCBI Taxonomy" id="300641"/>
    <lineage>
        <taxon>Eukaryota</taxon>
        <taxon>Metazoa</taxon>
        <taxon>Spiralia</taxon>
        <taxon>Lophotrochozoa</taxon>
        <taxon>Platyhelminthes</taxon>
        <taxon>Trematoda</taxon>
        <taxon>Digenea</taxon>
        <taxon>Plagiorchiida</taxon>
        <taxon>Pronocephalata</taxon>
        <taxon>Paramphistomoidea</taxon>
        <taxon>Paramphistomidae</taxon>
        <taxon>Calicophoron</taxon>
    </lineage>
</organism>
<dbReference type="InterPro" id="IPR000306">
    <property type="entry name" value="Znf_FYVE"/>
</dbReference>
<evidence type="ECO:0000313" key="7">
    <source>
        <dbReference type="Proteomes" id="UP001497525"/>
    </source>
</evidence>
<feature type="region of interest" description="Disordered" evidence="4">
    <location>
        <begin position="455"/>
        <end position="477"/>
    </location>
</feature>
<dbReference type="EMBL" id="CAXLJL010000933">
    <property type="protein sequence ID" value="CAL5141922.1"/>
    <property type="molecule type" value="Genomic_DNA"/>
</dbReference>
<proteinExistence type="predicted"/>
<evidence type="ECO:0000256" key="1">
    <source>
        <dbReference type="ARBA" id="ARBA00022723"/>
    </source>
</evidence>
<evidence type="ECO:0000313" key="6">
    <source>
        <dbReference type="EMBL" id="CAL5141922.1"/>
    </source>
</evidence>
<sequence length="536" mass="60230">MASTLDEPIIEGFICPSCMLTFGTADLLKFHFDSQHGSDVGHASCTDARDLPGNFAFYDRNLRPEILGCSRSLSADFFKIRKSRINRDALELNSLLIRLDKLSTGMSLPKSERRAFEQSVVPWIDVKVDLCPSCGKPFGFGVESEFPADGENSSSFSMVNKPSNKISSVARLSKEKLTRLTYAVLDYNPIFRRRHHCRLCGHVLCADCSYFLTGPGVLRLLVFVNPDSFTQNVHMSSAQSAASDGDDMRMMNQTNPVFLSGAWGDSSSLLGHIKEDETYLLRTCGVCKDLLQRKLDRVEYRSCTPPIVRMHEKLREEIKKVEEILPVYTSIAESLHAGEQKYALEFARSMRHELLEHLQEIDNLRKCFDRFISPAGSNLTKNADTFGTPQLPANLAYVRLVRAISRMASNFLQMNLPPLRALPTGRQYDDLTAQRKGELAARWEEEDKALKKLERYSSEAESHNPRSSNAVGSTKCENSPIQRLQELAQAIDDTSKRLIADRAAGRTTSHLSAELQRLESAFQNLSMQIQKAAEPY</sequence>
<dbReference type="Proteomes" id="UP001497525">
    <property type="component" value="Unassembled WGS sequence"/>
</dbReference>
<feature type="compositionally biased region" description="Polar residues" evidence="4">
    <location>
        <begin position="465"/>
        <end position="477"/>
    </location>
</feature>
<dbReference type="AlphaFoldDB" id="A0AAV2TX20"/>
<reference evidence="6" key="1">
    <citation type="submission" date="2024-06" db="EMBL/GenBank/DDBJ databases">
        <authorList>
            <person name="Liu X."/>
            <person name="Lenzi L."/>
            <person name="Haldenby T S."/>
            <person name="Uol C."/>
        </authorList>
    </citation>
    <scope>NUCLEOTIDE SEQUENCE</scope>
</reference>
<dbReference type="GO" id="GO:0008270">
    <property type="term" value="F:zinc ion binding"/>
    <property type="evidence" value="ECO:0007669"/>
    <property type="project" value="UniProtKB-KW"/>
</dbReference>
<gene>
    <name evidence="6" type="ORF">CDAUBV1_LOCUS17214</name>
</gene>
<dbReference type="SUPFAM" id="SSF57903">
    <property type="entry name" value="FYVE/PHD zinc finger"/>
    <property type="match status" value="1"/>
</dbReference>
<dbReference type="Pfam" id="PF01363">
    <property type="entry name" value="FYVE"/>
    <property type="match status" value="1"/>
</dbReference>
<feature type="compositionally biased region" description="Basic and acidic residues" evidence="4">
    <location>
        <begin position="455"/>
        <end position="464"/>
    </location>
</feature>
<dbReference type="InterPro" id="IPR013083">
    <property type="entry name" value="Znf_RING/FYVE/PHD"/>
</dbReference>
<comment type="caution">
    <text evidence="6">The sequence shown here is derived from an EMBL/GenBank/DDBJ whole genome shotgun (WGS) entry which is preliminary data.</text>
</comment>
<name>A0AAV2TX20_CALDB</name>
<evidence type="ECO:0000259" key="5">
    <source>
        <dbReference type="PROSITE" id="PS00028"/>
    </source>
</evidence>
<dbReference type="SMART" id="SM00064">
    <property type="entry name" value="FYVE"/>
    <property type="match status" value="1"/>
</dbReference>
<feature type="domain" description="C2H2-type" evidence="5">
    <location>
        <begin position="15"/>
        <end position="36"/>
    </location>
</feature>
<evidence type="ECO:0000256" key="3">
    <source>
        <dbReference type="ARBA" id="ARBA00022833"/>
    </source>
</evidence>
<dbReference type="Gene3D" id="3.30.40.10">
    <property type="entry name" value="Zinc/RING finger domain, C3HC4 (zinc finger)"/>
    <property type="match status" value="1"/>
</dbReference>
<evidence type="ECO:0000256" key="2">
    <source>
        <dbReference type="ARBA" id="ARBA00022771"/>
    </source>
</evidence>
<protein>
    <recommendedName>
        <fullName evidence="5">C2H2-type domain-containing protein</fullName>
    </recommendedName>
</protein>
<evidence type="ECO:0000256" key="4">
    <source>
        <dbReference type="SAM" id="MobiDB-lite"/>
    </source>
</evidence>
<keyword evidence="3" id="KW-0862">Zinc</keyword>
<dbReference type="InterPro" id="IPR011011">
    <property type="entry name" value="Znf_FYVE_PHD"/>
</dbReference>
<dbReference type="InterPro" id="IPR013087">
    <property type="entry name" value="Znf_C2H2_type"/>
</dbReference>
<dbReference type="PROSITE" id="PS00028">
    <property type="entry name" value="ZINC_FINGER_C2H2_1"/>
    <property type="match status" value="1"/>
</dbReference>
<keyword evidence="2" id="KW-0863">Zinc-finger</keyword>
<keyword evidence="1" id="KW-0479">Metal-binding</keyword>